<sequence length="277" mass="32644">MMIKSKVIVWKNIYKVTKYLADKLRLILLHETKEIKLKMFFEKIYPLKTDKDLVRVGPDYDGGYLIPNDLEDIAICVSPGVDSESRFELELANKGMKVYMADNSVDSPAINHSNFHFIKKHIGSYSNQNQISFDVWLRDIFKDSKNSDSILQMDIEGAEIETLLSISEDYLNNFRIIVIEFHDFSRLFVKDFFEIYEIIFNKLLKNHSVVHIHPNNTSKIHRRGDIEIPDLFEITFHRNDRFVRTGYASKFPHNLDRANISFVKDLKLPKCWYFHND</sequence>
<keyword evidence="3" id="KW-1185">Reference proteome</keyword>
<gene>
    <name evidence="2" type="ORF">SAMN03080598_03928</name>
</gene>
<proteinExistence type="predicted"/>
<keyword evidence="2" id="KW-0489">Methyltransferase</keyword>
<dbReference type="Pfam" id="PF05050">
    <property type="entry name" value="Methyltransf_21"/>
    <property type="match status" value="1"/>
</dbReference>
<reference evidence="3" key="1">
    <citation type="submission" date="2016-10" db="EMBL/GenBank/DDBJ databases">
        <authorList>
            <person name="Varghese N."/>
            <person name="Submissions S."/>
        </authorList>
    </citation>
    <scope>NUCLEOTIDE SEQUENCE [LARGE SCALE GENOMIC DNA]</scope>
    <source>
        <strain evidence="3">DSM 17298</strain>
    </source>
</reference>
<keyword evidence="2" id="KW-0808">Transferase</keyword>
<dbReference type="InterPro" id="IPR029063">
    <property type="entry name" value="SAM-dependent_MTases_sf"/>
</dbReference>
<dbReference type="GO" id="GO:0032259">
    <property type="term" value="P:methylation"/>
    <property type="evidence" value="ECO:0007669"/>
    <property type="project" value="UniProtKB-KW"/>
</dbReference>
<dbReference type="OrthoDB" id="6310850at2"/>
<dbReference type="RefSeq" id="WP_103926488.1">
    <property type="nucleotide sequence ID" value="NZ_FNVR01000037.1"/>
</dbReference>
<feature type="domain" description="Methyltransferase FkbM" evidence="1">
    <location>
        <begin position="98"/>
        <end position="199"/>
    </location>
</feature>
<organism evidence="2 3">
    <name type="scientific">Algoriphagus boritolerans DSM 17298 = JCM 18970</name>
    <dbReference type="NCBI Taxonomy" id="1120964"/>
    <lineage>
        <taxon>Bacteria</taxon>
        <taxon>Pseudomonadati</taxon>
        <taxon>Bacteroidota</taxon>
        <taxon>Cytophagia</taxon>
        <taxon>Cytophagales</taxon>
        <taxon>Cyclobacteriaceae</taxon>
        <taxon>Algoriphagus</taxon>
    </lineage>
</organism>
<evidence type="ECO:0000313" key="2">
    <source>
        <dbReference type="EMBL" id="SEG43770.1"/>
    </source>
</evidence>
<protein>
    <submittedName>
        <fullName evidence="2">Methyltransferase FkbM domain-containing protein</fullName>
    </submittedName>
</protein>
<dbReference type="InterPro" id="IPR006342">
    <property type="entry name" value="FkbM_mtfrase"/>
</dbReference>
<dbReference type="SUPFAM" id="SSF53335">
    <property type="entry name" value="S-adenosyl-L-methionine-dependent methyltransferases"/>
    <property type="match status" value="1"/>
</dbReference>
<dbReference type="STRING" id="1120964.GCA_001313265_06763"/>
<name>A0A1H6A606_9BACT</name>
<evidence type="ECO:0000313" key="3">
    <source>
        <dbReference type="Proteomes" id="UP000236736"/>
    </source>
</evidence>
<evidence type="ECO:0000259" key="1">
    <source>
        <dbReference type="Pfam" id="PF05050"/>
    </source>
</evidence>
<dbReference type="AlphaFoldDB" id="A0A1H6A606"/>
<accession>A0A1H6A606</accession>
<dbReference type="GO" id="GO:0008168">
    <property type="term" value="F:methyltransferase activity"/>
    <property type="evidence" value="ECO:0007669"/>
    <property type="project" value="UniProtKB-KW"/>
</dbReference>
<dbReference type="EMBL" id="FNVR01000037">
    <property type="protein sequence ID" value="SEG43770.1"/>
    <property type="molecule type" value="Genomic_DNA"/>
</dbReference>
<dbReference type="Proteomes" id="UP000236736">
    <property type="component" value="Unassembled WGS sequence"/>
</dbReference>